<organism evidence="4 5">
    <name type="scientific">Echinicola strongylocentroti</name>
    <dbReference type="NCBI Taxonomy" id="1795355"/>
    <lineage>
        <taxon>Bacteria</taxon>
        <taxon>Pseudomonadati</taxon>
        <taxon>Bacteroidota</taxon>
        <taxon>Cytophagia</taxon>
        <taxon>Cytophagales</taxon>
        <taxon>Cyclobacteriaceae</taxon>
        <taxon>Echinicola</taxon>
    </lineage>
</organism>
<dbReference type="InterPro" id="IPR036271">
    <property type="entry name" value="Tet_transcr_reg_TetR-rel_C_sf"/>
</dbReference>
<dbReference type="AlphaFoldDB" id="A0A2Z4IFD8"/>
<dbReference type="PANTHER" id="PTHR30328:SF54">
    <property type="entry name" value="HTH-TYPE TRANSCRIPTIONAL REPRESSOR SCO4008"/>
    <property type="match status" value="1"/>
</dbReference>
<dbReference type="Gene3D" id="1.10.357.10">
    <property type="entry name" value="Tetracycline Repressor, domain 2"/>
    <property type="match status" value="2"/>
</dbReference>
<dbReference type="InterPro" id="IPR050109">
    <property type="entry name" value="HTH-type_TetR-like_transc_reg"/>
</dbReference>
<evidence type="ECO:0000259" key="3">
    <source>
        <dbReference type="PROSITE" id="PS50977"/>
    </source>
</evidence>
<name>A0A2Z4IFD8_9BACT</name>
<dbReference type="Pfam" id="PF00440">
    <property type="entry name" value="TetR_N"/>
    <property type="match status" value="1"/>
</dbReference>
<dbReference type="PROSITE" id="PS50977">
    <property type="entry name" value="HTH_TETR_2"/>
    <property type="match status" value="1"/>
</dbReference>
<keyword evidence="5" id="KW-1185">Reference proteome</keyword>
<dbReference type="InterPro" id="IPR001647">
    <property type="entry name" value="HTH_TetR"/>
</dbReference>
<proteinExistence type="predicted"/>
<reference evidence="4 5" key="1">
    <citation type="submission" date="2018-06" db="EMBL/GenBank/DDBJ databases">
        <title>Echinicola strongylocentroti sp. nov., isolated from a sea urchin Strongylocentrotus intermedius.</title>
        <authorList>
            <person name="Bae S.S."/>
        </authorList>
    </citation>
    <scope>NUCLEOTIDE SEQUENCE [LARGE SCALE GENOMIC DNA]</scope>
    <source>
        <strain evidence="4 5">MEBiC08714</strain>
    </source>
</reference>
<accession>A0A2Z4IFD8</accession>
<dbReference type="Proteomes" id="UP000248688">
    <property type="component" value="Chromosome"/>
</dbReference>
<dbReference type="PANTHER" id="PTHR30328">
    <property type="entry name" value="TRANSCRIPTIONAL REPRESSOR"/>
    <property type="match status" value="1"/>
</dbReference>
<evidence type="ECO:0000256" key="1">
    <source>
        <dbReference type="ARBA" id="ARBA00023125"/>
    </source>
</evidence>
<dbReference type="EMBL" id="CP030041">
    <property type="protein sequence ID" value="AWW29664.1"/>
    <property type="molecule type" value="Genomic_DNA"/>
</dbReference>
<keyword evidence="1 2" id="KW-0238">DNA-binding</keyword>
<evidence type="ECO:0000256" key="2">
    <source>
        <dbReference type="PROSITE-ProRule" id="PRU00335"/>
    </source>
</evidence>
<sequence length="201" mass="23556">METREKILEIAMDQFARLGVRYVTVDDIARAAGVSKKTIYQEFKDKAQLVLEAFKNKMQEDQAFFMNLYDENKGAIWHFVEVSKYIRSRYSNINPVVFSEIQRYYPSCWKLFEDFRQNCAIKTISDVLKKGKKEGTFRSEIDADILALVRMDQIASTFDSEKFPPSKFNVLEVQMAIMDHFIHGILTDKGRELFYTINNQD</sequence>
<dbReference type="InterPro" id="IPR009057">
    <property type="entry name" value="Homeodomain-like_sf"/>
</dbReference>
<dbReference type="KEGG" id="est:DN752_05755"/>
<dbReference type="PRINTS" id="PR00455">
    <property type="entry name" value="HTHTETR"/>
</dbReference>
<dbReference type="SUPFAM" id="SSF48498">
    <property type="entry name" value="Tetracyclin repressor-like, C-terminal domain"/>
    <property type="match status" value="1"/>
</dbReference>
<feature type="DNA-binding region" description="H-T-H motif" evidence="2">
    <location>
        <begin position="24"/>
        <end position="43"/>
    </location>
</feature>
<gene>
    <name evidence="4" type="ORF">DN752_05755</name>
</gene>
<protein>
    <submittedName>
        <fullName evidence="4">TetR/AcrR family transcriptional regulator</fullName>
    </submittedName>
</protein>
<evidence type="ECO:0000313" key="5">
    <source>
        <dbReference type="Proteomes" id="UP000248688"/>
    </source>
</evidence>
<dbReference type="GO" id="GO:0003677">
    <property type="term" value="F:DNA binding"/>
    <property type="evidence" value="ECO:0007669"/>
    <property type="project" value="UniProtKB-UniRule"/>
</dbReference>
<feature type="domain" description="HTH tetR-type" evidence="3">
    <location>
        <begin position="1"/>
        <end position="61"/>
    </location>
</feature>
<dbReference type="SUPFAM" id="SSF46689">
    <property type="entry name" value="Homeodomain-like"/>
    <property type="match status" value="1"/>
</dbReference>
<evidence type="ECO:0000313" key="4">
    <source>
        <dbReference type="EMBL" id="AWW29664.1"/>
    </source>
</evidence>
<dbReference type="OrthoDB" id="881297at2"/>